<accession>A0A3S9HNN8</accession>
<dbReference type="KEGG" id="upv:EJN92_18025"/>
<gene>
    <name evidence="2" type="ORF">EJN92_18025</name>
</gene>
<keyword evidence="3" id="KW-1185">Reference proteome</keyword>
<dbReference type="InterPro" id="IPR005572">
    <property type="entry name" value="Anti-sigma_E_RseA_N"/>
</dbReference>
<dbReference type="Gene3D" id="1.10.10.880">
    <property type="entry name" value="Anti sigma-E protein RseA, N-terminal domain"/>
    <property type="match status" value="1"/>
</dbReference>
<evidence type="ECO:0000313" key="3">
    <source>
        <dbReference type="Proteomes" id="UP000275663"/>
    </source>
</evidence>
<dbReference type="GO" id="GO:0016301">
    <property type="term" value="F:kinase activity"/>
    <property type="evidence" value="ECO:0007669"/>
    <property type="project" value="UniProtKB-KW"/>
</dbReference>
<evidence type="ECO:0000259" key="1">
    <source>
        <dbReference type="Pfam" id="PF03872"/>
    </source>
</evidence>
<dbReference type="InterPro" id="IPR052383">
    <property type="entry name" value="Anti-sigma-E_RseA-like"/>
</dbReference>
<protein>
    <submittedName>
        <fullName evidence="2">Histidine kinase</fullName>
    </submittedName>
</protein>
<proteinExistence type="predicted"/>
<dbReference type="Pfam" id="PF03872">
    <property type="entry name" value="RseA_N"/>
    <property type="match status" value="1"/>
</dbReference>
<dbReference type="CDD" id="cd16328">
    <property type="entry name" value="RseA_N"/>
    <property type="match status" value="1"/>
</dbReference>
<keyword evidence="2" id="KW-0808">Transferase</keyword>
<keyword evidence="2" id="KW-0418">Kinase</keyword>
<feature type="domain" description="Anti sigma-E protein RseA N-terminal" evidence="1">
    <location>
        <begin position="31"/>
        <end position="110"/>
    </location>
</feature>
<evidence type="ECO:0000313" key="2">
    <source>
        <dbReference type="EMBL" id="AZP13716.1"/>
    </source>
</evidence>
<dbReference type="InterPro" id="IPR036147">
    <property type="entry name" value="Anti-sigma_E_RseA_N_sf"/>
</dbReference>
<dbReference type="SUPFAM" id="SSF89069">
    <property type="entry name" value="N-terminal, cytoplasmic domain of anti-sigmaE factor RseA"/>
    <property type="match status" value="1"/>
</dbReference>
<dbReference type="PANTHER" id="PTHR38104:SF1">
    <property type="entry name" value="ANTI-SIGMA-E FACTOR RSEA"/>
    <property type="match status" value="1"/>
</dbReference>
<dbReference type="Proteomes" id="UP000275663">
    <property type="component" value="Chromosome"/>
</dbReference>
<sequence length="243" mass="26084">MTKLALFAVFEVMARPYLDQIMKTENTHYQSISSLLDGELSDAQLDAALASLADPRQRDARQAWDVYQQIGDVLRSDDLAMPLSPDFSAKFSALLDAEPVLLAPQLRADVSIKPVAASSAIKQSIARYMAMTSMAAAAAVAFLMAPQIIPLFSAPSTTGMQMARLNVPTNVPAGTQNSGVQLASNQLSSEPVAQSENQIEMLRDPRLDSYLLAHQKFSPSMANGPQYVSRANVVAAAAPASEK</sequence>
<dbReference type="AlphaFoldDB" id="A0A3S9HNN8"/>
<reference evidence="2 3" key="1">
    <citation type="journal article" date="2011" name="Int. J. Syst. Evol. Microbiol.">
        <title>Description of Undibacterium oligocarboniphilum sp. nov., isolated from purified water, and Undibacterium pigrum strain CCUG 49012 as the type strain of Undibacterium parvum sp. nov., and emended descriptions of the genus Undibacterium and the species Undibacterium pigrum.</title>
        <authorList>
            <person name="Eder W."/>
            <person name="Wanner G."/>
            <person name="Ludwig W."/>
            <person name="Busse H.J."/>
            <person name="Ziemke-Kageler F."/>
            <person name="Lang E."/>
        </authorList>
    </citation>
    <scope>NUCLEOTIDE SEQUENCE [LARGE SCALE GENOMIC DNA]</scope>
    <source>
        <strain evidence="2 3">DSM 23061</strain>
    </source>
</reference>
<name>A0A3S9HNN8_9BURK</name>
<organism evidence="2 3">
    <name type="scientific">Undibacterium parvum</name>
    <dbReference type="NCBI Taxonomy" id="401471"/>
    <lineage>
        <taxon>Bacteria</taxon>
        <taxon>Pseudomonadati</taxon>
        <taxon>Pseudomonadota</taxon>
        <taxon>Betaproteobacteria</taxon>
        <taxon>Burkholderiales</taxon>
        <taxon>Oxalobacteraceae</taxon>
        <taxon>Undibacterium</taxon>
    </lineage>
</organism>
<dbReference type="PANTHER" id="PTHR38104">
    <property type="match status" value="1"/>
</dbReference>
<dbReference type="EMBL" id="CP034464">
    <property type="protein sequence ID" value="AZP13716.1"/>
    <property type="molecule type" value="Genomic_DNA"/>
</dbReference>
<dbReference type="GO" id="GO:0016989">
    <property type="term" value="F:sigma factor antagonist activity"/>
    <property type="evidence" value="ECO:0007669"/>
    <property type="project" value="InterPro"/>
</dbReference>